<dbReference type="OrthoDB" id="515032at2"/>
<dbReference type="eggNOG" id="ENOG5033275">
    <property type="taxonomic scope" value="Bacteria"/>
</dbReference>
<accession>K9WLI7</accession>
<keyword evidence="2" id="KW-1185">Reference proteome</keyword>
<evidence type="ECO:0000313" key="2">
    <source>
        <dbReference type="Proteomes" id="UP000010471"/>
    </source>
</evidence>
<organism evidence="1 2">
    <name type="scientific">Allocoleopsis franciscana PCC 7113</name>
    <dbReference type="NCBI Taxonomy" id="1173027"/>
    <lineage>
        <taxon>Bacteria</taxon>
        <taxon>Bacillati</taxon>
        <taxon>Cyanobacteriota</taxon>
        <taxon>Cyanophyceae</taxon>
        <taxon>Coleofasciculales</taxon>
        <taxon>Coleofasciculaceae</taxon>
        <taxon>Allocoleopsis</taxon>
        <taxon>Allocoleopsis franciscana</taxon>
    </lineage>
</organism>
<gene>
    <name evidence="1" type="ORF">Mic7113_4729</name>
</gene>
<dbReference type="KEGG" id="mic:Mic7113_4729"/>
<name>K9WLI7_9CYAN</name>
<dbReference type="HOGENOM" id="CLU_150570_0_0_3"/>
<dbReference type="AlphaFoldDB" id="K9WLI7"/>
<dbReference type="InterPro" id="IPR025458">
    <property type="entry name" value="DUF4278"/>
</dbReference>
<evidence type="ECO:0008006" key="3">
    <source>
        <dbReference type="Google" id="ProtNLM"/>
    </source>
</evidence>
<proteinExistence type="predicted"/>
<dbReference type="Pfam" id="PF14105">
    <property type="entry name" value="DUF4278"/>
    <property type="match status" value="1"/>
</dbReference>
<dbReference type="EMBL" id="CP003630">
    <property type="protein sequence ID" value="AFZ20402.1"/>
    <property type="molecule type" value="Genomic_DNA"/>
</dbReference>
<dbReference type="Proteomes" id="UP000010471">
    <property type="component" value="Chromosome"/>
</dbReference>
<evidence type="ECO:0000313" key="1">
    <source>
        <dbReference type="EMBL" id="AFZ20402.1"/>
    </source>
</evidence>
<dbReference type="STRING" id="1173027.Mic7113_4729"/>
<dbReference type="RefSeq" id="WP_015184537.1">
    <property type="nucleotide sequence ID" value="NC_019738.1"/>
</dbReference>
<protein>
    <recommendedName>
        <fullName evidence="3">DUF4278 domain-containing protein</fullName>
    </recommendedName>
</protein>
<reference evidence="1 2" key="1">
    <citation type="submission" date="2012-06" db="EMBL/GenBank/DDBJ databases">
        <title>Finished chromosome of genome of Microcoleus sp. PCC 7113.</title>
        <authorList>
            <consortium name="US DOE Joint Genome Institute"/>
            <person name="Gugger M."/>
            <person name="Coursin T."/>
            <person name="Rippka R."/>
            <person name="Tandeau De Marsac N."/>
            <person name="Huntemann M."/>
            <person name="Wei C.-L."/>
            <person name="Han J."/>
            <person name="Detter J.C."/>
            <person name="Han C."/>
            <person name="Tapia R."/>
            <person name="Chen A."/>
            <person name="Kyrpides N."/>
            <person name="Mavromatis K."/>
            <person name="Markowitz V."/>
            <person name="Szeto E."/>
            <person name="Ivanova N."/>
            <person name="Pagani I."/>
            <person name="Pati A."/>
            <person name="Goodwin L."/>
            <person name="Nordberg H.P."/>
            <person name="Cantor M.N."/>
            <person name="Hua S.X."/>
            <person name="Woyke T."/>
            <person name="Kerfeld C.A."/>
        </authorList>
    </citation>
    <scope>NUCLEOTIDE SEQUENCE [LARGE SCALE GENOMIC DNA]</scope>
    <source>
        <strain evidence="1 2">PCC 7113</strain>
    </source>
</reference>
<sequence length="132" mass="15208">MKLSYRGVNYENSSPMIEVIEGDIGGTYRGQNWRSHYLRHIPEPAPVHDLKYRGVAYRTGKPVVAVPSATAARCTLPGFHKREREKELNQLTRTHLSNIRNSLERRMQVAKAKGDEKLVRLLEQERMTLPLQ</sequence>